<dbReference type="GO" id="GO:0009653">
    <property type="term" value="P:anatomical structure morphogenesis"/>
    <property type="evidence" value="ECO:0007669"/>
    <property type="project" value="UniProtKB-ARBA"/>
</dbReference>
<evidence type="ECO:0000256" key="11">
    <source>
        <dbReference type="SAM" id="SignalP"/>
    </source>
</evidence>
<feature type="domain" description="Ig-like" evidence="12">
    <location>
        <begin position="23"/>
        <end position="115"/>
    </location>
</feature>
<evidence type="ECO:0000256" key="4">
    <source>
        <dbReference type="ARBA" id="ARBA00022737"/>
    </source>
</evidence>
<feature type="domain" description="Fibronectin type-III" evidence="13">
    <location>
        <begin position="521"/>
        <end position="616"/>
    </location>
</feature>
<dbReference type="STRING" id="7222.B4JA77"/>
<keyword evidence="3 11" id="KW-0732">Signal</keyword>
<keyword evidence="7" id="KW-1015">Disulfide bond</keyword>
<feature type="domain" description="Ig-like" evidence="12">
    <location>
        <begin position="411"/>
        <end position="494"/>
    </location>
</feature>
<dbReference type="PhylomeDB" id="B4JA77"/>
<dbReference type="FunFam" id="2.60.40.10:FF:000948">
    <property type="entry name" value="Roundabout 1"/>
    <property type="match status" value="1"/>
</dbReference>
<evidence type="ECO:0000313" key="15">
    <source>
        <dbReference type="Proteomes" id="UP000001070"/>
    </source>
</evidence>
<dbReference type="SMART" id="SM00409">
    <property type="entry name" value="IG"/>
    <property type="match status" value="5"/>
</dbReference>
<feature type="region of interest" description="Disordered" evidence="9">
    <location>
        <begin position="1255"/>
        <end position="1286"/>
    </location>
</feature>
<dbReference type="InterPro" id="IPR003961">
    <property type="entry name" value="FN3_dom"/>
</dbReference>
<dbReference type="Proteomes" id="UP000001070">
    <property type="component" value="Unassembled WGS sequence"/>
</dbReference>
<feature type="signal peptide" evidence="11">
    <location>
        <begin position="1"/>
        <end position="19"/>
    </location>
</feature>
<dbReference type="PANTHER" id="PTHR12231:SF246">
    <property type="entry name" value="ROUNDABOUT 1, ISOFORM A-RELATED"/>
    <property type="match status" value="1"/>
</dbReference>
<dbReference type="Gene3D" id="2.60.40.10">
    <property type="entry name" value="Immunoglobulins"/>
    <property type="match status" value="8"/>
</dbReference>
<dbReference type="Pfam" id="PF00041">
    <property type="entry name" value="fn3"/>
    <property type="match status" value="2"/>
</dbReference>
<dbReference type="InterPro" id="IPR036116">
    <property type="entry name" value="FN3_sf"/>
</dbReference>
<evidence type="ECO:0000256" key="6">
    <source>
        <dbReference type="ARBA" id="ARBA00023136"/>
    </source>
</evidence>
<organism evidence="15">
    <name type="scientific">Drosophila grimshawi</name>
    <name type="common">Hawaiian fruit fly</name>
    <name type="synonym">Idiomyia grimshawi</name>
    <dbReference type="NCBI Taxonomy" id="7222"/>
    <lineage>
        <taxon>Eukaryota</taxon>
        <taxon>Metazoa</taxon>
        <taxon>Ecdysozoa</taxon>
        <taxon>Arthropoda</taxon>
        <taxon>Hexapoda</taxon>
        <taxon>Insecta</taxon>
        <taxon>Pterygota</taxon>
        <taxon>Neoptera</taxon>
        <taxon>Endopterygota</taxon>
        <taxon>Diptera</taxon>
        <taxon>Brachycera</taxon>
        <taxon>Muscomorpha</taxon>
        <taxon>Ephydroidea</taxon>
        <taxon>Drosophilidae</taxon>
        <taxon>Drosophila</taxon>
        <taxon>Hawaiian Drosophila</taxon>
    </lineage>
</organism>
<dbReference type="SMR" id="B4JA77"/>
<dbReference type="PROSITE" id="PS50853">
    <property type="entry name" value="FN3"/>
    <property type="match status" value="3"/>
</dbReference>
<dbReference type="CDD" id="cd00063">
    <property type="entry name" value="FN3"/>
    <property type="match status" value="3"/>
</dbReference>
<feature type="domain" description="Fibronectin type-III" evidence="13">
    <location>
        <begin position="747"/>
        <end position="846"/>
    </location>
</feature>
<feature type="domain" description="Ig-like" evidence="12">
    <location>
        <begin position="306"/>
        <end position="396"/>
    </location>
</feature>
<keyword evidence="2 10" id="KW-0812">Transmembrane</keyword>
<keyword evidence="15" id="KW-1185">Reference proteome</keyword>
<proteinExistence type="predicted"/>
<dbReference type="eggNOG" id="KOG4222">
    <property type="taxonomic scope" value="Eukaryota"/>
</dbReference>
<evidence type="ECO:0000256" key="1">
    <source>
        <dbReference type="ARBA" id="ARBA00004167"/>
    </source>
</evidence>
<dbReference type="SMART" id="SM00408">
    <property type="entry name" value="IGc2"/>
    <property type="match status" value="5"/>
</dbReference>
<dbReference type="OMA" id="VANTRQC"/>
<dbReference type="FunFam" id="2.60.40.10:FF:000032">
    <property type="entry name" value="palladin isoform X1"/>
    <property type="match status" value="1"/>
</dbReference>
<dbReference type="InterPro" id="IPR013783">
    <property type="entry name" value="Ig-like_fold"/>
</dbReference>
<comment type="subcellular location">
    <subcellularLocation>
        <location evidence="1">Membrane</location>
        <topology evidence="1">Single-pass membrane protein</topology>
    </subcellularLocation>
</comment>
<dbReference type="InterPro" id="IPR013106">
    <property type="entry name" value="Ig_V-set"/>
</dbReference>
<protein>
    <submittedName>
        <fullName evidence="14">GH11407</fullName>
    </submittedName>
</protein>
<dbReference type="FunFam" id="2.60.40.10:FF:000026">
    <property type="entry name" value="roundabout homolog 2 isoform X1"/>
    <property type="match status" value="1"/>
</dbReference>
<accession>B4JA77</accession>
<keyword evidence="6 10" id="KW-0472">Membrane</keyword>
<dbReference type="GO" id="GO:0007399">
    <property type="term" value="P:nervous system development"/>
    <property type="evidence" value="ECO:0007669"/>
    <property type="project" value="UniProtKB-ARBA"/>
</dbReference>
<dbReference type="Pfam" id="PF07679">
    <property type="entry name" value="I-set"/>
    <property type="match status" value="4"/>
</dbReference>
<feature type="domain" description="Fibronectin type-III" evidence="13">
    <location>
        <begin position="649"/>
        <end position="742"/>
    </location>
</feature>
<dbReference type="OrthoDB" id="428111at2759"/>
<evidence type="ECO:0000256" key="2">
    <source>
        <dbReference type="ARBA" id="ARBA00022692"/>
    </source>
</evidence>
<dbReference type="PROSITE" id="PS50835">
    <property type="entry name" value="IG_LIKE"/>
    <property type="match status" value="5"/>
</dbReference>
<evidence type="ECO:0000259" key="13">
    <source>
        <dbReference type="PROSITE" id="PS50853"/>
    </source>
</evidence>
<evidence type="ECO:0000256" key="8">
    <source>
        <dbReference type="ARBA" id="ARBA00023319"/>
    </source>
</evidence>
<dbReference type="SMART" id="SM00060">
    <property type="entry name" value="FN3"/>
    <property type="match status" value="3"/>
</dbReference>
<feature type="domain" description="Ig-like" evidence="12">
    <location>
        <begin position="121"/>
        <end position="207"/>
    </location>
</feature>
<name>B4JA77_DROGR</name>
<evidence type="ECO:0000256" key="3">
    <source>
        <dbReference type="ARBA" id="ARBA00022729"/>
    </source>
</evidence>
<keyword evidence="8" id="KW-0393">Immunoglobulin domain</keyword>
<dbReference type="GO" id="GO:0030154">
    <property type="term" value="P:cell differentiation"/>
    <property type="evidence" value="ECO:0007669"/>
    <property type="project" value="UniProtKB-ARBA"/>
</dbReference>
<dbReference type="InParanoid" id="B4JA77"/>
<dbReference type="HOGENOM" id="CLU_003227_1_1_1"/>
<evidence type="ECO:0000256" key="10">
    <source>
        <dbReference type="SAM" id="Phobius"/>
    </source>
</evidence>
<feature type="transmembrane region" description="Helical" evidence="10">
    <location>
        <begin position="872"/>
        <end position="894"/>
    </location>
</feature>
<dbReference type="GO" id="GO:0016020">
    <property type="term" value="C:membrane"/>
    <property type="evidence" value="ECO:0007669"/>
    <property type="project" value="UniProtKB-SubCell"/>
</dbReference>
<keyword evidence="5 10" id="KW-1133">Transmembrane helix</keyword>
<evidence type="ECO:0000313" key="14">
    <source>
        <dbReference type="EMBL" id="EDW03751.1"/>
    </source>
</evidence>
<dbReference type="KEGG" id="dgr:6562808"/>
<dbReference type="InterPro" id="IPR003599">
    <property type="entry name" value="Ig_sub"/>
</dbReference>
<dbReference type="InterPro" id="IPR051170">
    <property type="entry name" value="Neural/epithelial_adhesion"/>
</dbReference>
<dbReference type="InterPro" id="IPR036179">
    <property type="entry name" value="Ig-like_dom_sf"/>
</dbReference>
<gene>
    <name evidence="14" type="primary">Dgri\GH11407</name>
    <name evidence="14" type="ORF">Dgri_GH11407</name>
</gene>
<dbReference type="InterPro" id="IPR003598">
    <property type="entry name" value="Ig_sub2"/>
</dbReference>
<dbReference type="SUPFAM" id="SSF49265">
    <property type="entry name" value="Fibronectin type III"/>
    <property type="match status" value="2"/>
</dbReference>
<dbReference type="EMBL" id="CH916368">
    <property type="protein sequence ID" value="EDW03751.1"/>
    <property type="molecule type" value="Genomic_DNA"/>
</dbReference>
<reference evidence="14 15" key="1">
    <citation type="journal article" date="2007" name="Nature">
        <title>Evolution of genes and genomes on the Drosophila phylogeny.</title>
        <authorList>
            <consortium name="Drosophila 12 Genomes Consortium"/>
            <person name="Clark A.G."/>
            <person name="Eisen M.B."/>
            <person name="Smith D.R."/>
            <person name="Bergman C.M."/>
            <person name="Oliver B."/>
            <person name="Markow T.A."/>
            <person name="Kaufman T.C."/>
            <person name="Kellis M."/>
            <person name="Gelbart W."/>
            <person name="Iyer V.N."/>
            <person name="Pollard D.A."/>
            <person name="Sackton T.B."/>
            <person name="Larracuente A.M."/>
            <person name="Singh N.D."/>
            <person name="Abad J.P."/>
            <person name="Abt D.N."/>
            <person name="Adryan B."/>
            <person name="Aguade M."/>
            <person name="Akashi H."/>
            <person name="Anderson W.W."/>
            <person name="Aquadro C.F."/>
            <person name="Ardell D.H."/>
            <person name="Arguello R."/>
            <person name="Artieri C.G."/>
            <person name="Barbash D.A."/>
            <person name="Barker D."/>
            <person name="Barsanti P."/>
            <person name="Batterham P."/>
            <person name="Batzoglou S."/>
            <person name="Begun D."/>
            <person name="Bhutkar A."/>
            <person name="Blanco E."/>
            <person name="Bosak S.A."/>
            <person name="Bradley R.K."/>
            <person name="Brand A.D."/>
            <person name="Brent M.R."/>
            <person name="Brooks A.N."/>
            <person name="Brown R.H."/>
            <person name="Butlin R.K."/>
            <person name="Caggese C."/>
            <person name="Calvi B.R."/>
            <person name="Bernardo de Carvalho A."/>
            <person name="Caspi A."/>
            <person name="Castrezana S."/>
            <person name="Celniker S.E."/>
            <person name="Chang J.L."/>
            <person name="Chapple C."/>
            <person name="Chatterji S."/>
            <person name="Chinwalla A."/>
            <person name="Civetta A."/>
            <person name="Clifton S.W."/>
            <person name="Comeron J.M."/>
            <person name="Costello J.C."/>
            <person name="Coyne J.A."/>
            <person name="Daub J."/>
            <person name="David R.G."/>
            <person name="Delcher A.L."/>
            <person name="Delehaunty K."/>
            <person name="Do C.B."/>
            <person name="Ebling H."/>
            <person name="Edwards K."/>
            <person name="Eickbush T."/>
            <person name="Evans J.D."/>
            <person name="Filipski A."/>
            <person name="Findeiss S."/>
            <person name="Freyhult E."/>
            <person name="Fulton L."/>
            <person name="Fulton R."/>
            <person name="Garcia A.C."/>
            <person name="Gardiner A."/>
            <person name="Garfield D.A."/>
            <person name="Garvin B.E."/>
            <person name="Gibson G."/>
            <person name="Gilbert D."/>
            <person name="Gnerre S."/>
            <person name="Godfrey J."/>
            <person name="Good R."/>
            <person name="Gotea V."/>
            <person name="Gravely B."/>
            <person name="Greenberg A.J."/>
            <person name="Griffiths-Jones S."/>
            <person name="Gross S."/>
            <person name="Guigo R."/>
            <person name="Gustafson E.A."/>
            <person name="Haerty W."/>
            <person name="Hahn M.W."/>
            <person name="Halligan D.L."/>
            <person name="Halpern A.L."/>
            <person name="Halter G.M."/>
            <person name="Han M.V."/>
            <person name="Heger A."/>
            <person name="Hillier L."/>
            <person name="Hinrichs A.S."/>
            <person name="Holmes I."/>
            <person name="Hoskins R.A."/>
            <person name="Hubisz M.J."/>
            <person name="Hultmark D."/>
            <person name="Huntley M.A."/>
            <person name="Jaffe D.B."/>
            <person name="Jagadeeshan S."/>
            <person name="Jeck W.R."/>
            <person name="Johnson J."/>
            <person name="Jones C.D."/>
            <person name="Jordan W.C."/>
            <person name="Karpen G.H."/>
            <person name="Kataoka E."/>
            <person name="Keightley P.D."/>
            <person name="Kheradpour P."/>
            <person name="Kirkness E.F."/>
            <person name="Koerich L.B."/>
            <person name="Kristiansen K."/>
            <person name="Kudrna D."/>
            <person name="Kulathinal R.J."/>
            <person name="Kumar S."/>
            <person name="Kwok R."/>
            <person name="Lander E."/>
            <person name="Langley C.H."/>
            <person name="Lapoint R."/>
            <person name="Lazzaro B.P."/>
            <person name="Lee S.J."/>
            <person name="Levesque L."/>
            <person name="Li R."/>
            <person name="Lin C.F."/>
            <person name="Lin M.F."/>
            <person name="Lindblad-Toh K."/>
            <person name="Llopart A."/>
            <person name="Long M."/>
            <person name="Low L."/>
            <person name="Lozovsky E."/>
            <person name="Lu J."/>
            <person name="Luo M."/>
            <person name="Machado C.A."/>
            <person name="Makalowski W."/>
            <person name="Marzo M."/>
            <person name="Matsuda M."/>
            <person name="Matzkin L."/>
            <person name="McAllister B."/>
            <person name="McBride C.S."/>
            <person name="McKernan B."/>
            <person name="McKernan K."/>
            <person name="Mendez-Lago M."/>
            <person name="Minx P."/>
            <person name="Mollenhauer M.U."/>
            <person name="Montooth K."/>
            <person name="Mount S.M."/>
            <person name="Mu X."/>
            <person name="Myers E."/>
            <person name="Negre B."/>
            <person name="Newfeld S."/>
            <person name="Nielsen R."/>
            <person name="Noor M.A."/>
            <person name="O'Grady P."/>
            <person name="Pachter L."/>
            <person name="Papaceit M."/>
            <person name="Parisi M.J."/>
            <person name="Parisi M."/>
            <person name="Parts L."/>
            <person name="Pedersen J.S."/>
            <person name="Pesole G."/>
            <person name="Phillippy A.M."/>
            <person name="Ponting C.P."/>
            <person name="Pop M."/>
            <person name="Porcelli D."/>
            <person name="Powell J.R."/>
            <person name="Prohaska S."/>
            <person name="Pruitt K."/>
            <person name="Puig M."/>
            <person name="Quesneville H."/>
            <person name="Ram K.R."/>
            <person name="Rand D."/>
            <person name="Rasmussen M.D."/>
            <person name="Reed L.K."/>
            <person name="Reenan R."/>
            <person name="Reily A."/>
            <person name="Remington K.A."/>
            <person name="Rieger T.T."/>
            <person name="Ritchie M.G."/>
            <person name="Robin C."/>
            <person name="Rogers Y.H."/>
            <person name="Rohde C."/>
            <person name="Rozas J."/>
            <person name="Rubenfield M.J."/>
            <person name="Ruiz A."/>
            <person name="Russo S."/>
            <person name="Salzberg S.L."/>
            <person name="Sanchez-Gracia A."/>
            <person name="Saranga D.J."/>
            <person name="Sato H."/>
            <person name="Schaeffer S.W."/>
            <person name="Schatz M.C."/>
            <person name="Schlenke T."/>
            <person name="Schwartz R."/>
            <person name="Segarra C."/>
            <person name="Singh R.S."/>
            <person name="Sirot L."/>
            <person name="Sirota M."/>
            <person name="Sisneros N.B."/>
            <person name="Smith C.D."/>
            <person name="Smith T.F."/>
            <person name="Spieth J."/>
            <person name="Stage D.E."/>
            <person name="Stark A."/>
            <person name="Stephan W."/>
            <person name="Strausberg R.L."/>
            <person name="Strempel S."/>
            <person name="Sturgill D."/>
            <person name="Sutton G."/>
            <person name="Sutton G.G."/>
            <person name="Tao W."/>
            <person name="Teichmann S."/>
            <person name="Tobari Y.N."/>
            <person name="Tomimura Y."/>
            <person name="Tsolas J.M."/>
            <person name="Valente V.L."/>
            <person name="Venter E."/>
            <person name="Venter J.C."/>
            <person name="Vicario S."/>
            <person name="Vieira F.G."/>
            <person name="Vilella A.J."/>
            <person name="Villasante A."/>
            <person name="Walenz B."/>
            <person name="Wang J."/>
            <person name="Wasserman M."/>
            <person name="Watts T."/>
            <person name="Wilson D."/>
            <person name="Wilson R.K."/>
            <person name="Wing R.A."/>
            <person name="Wolfner M.F."/>
            <person name="Wong A."/>
            <person name="Wong G.K."/>
            <person name="Wu C.I."/>
            <person name="Wu G."/>
            <person name="Yamamoto D."/>
            <person name="Yang H.P."/>
            <person name="Yang S.P."/>
            <person name="Yorke J.A."/>
            <person name="Yoshida K."/>
            <person name="Zdobnov E."/>
            <person name="Zhang P."/>
            <person name="Zhang Y."/>
            <person name="Zimin A.V."/>
            <person name="Baldwin J."/>
            <person name="Abdouelleil A."/>
            <person name="Abdulkadir J."/>
            <person name="Abebe A."/>
            <person name="Abera B."/>
            <person name="Abreu J."/>
            <person name="Acer S.C."/>
            <person name="Aftuck L."/>
            <person name="Alexander A."/>
            <person name="An P."/>
            <person name="Anderson E."/>
            <person name="Anderson S."/>
            <person name="Arachi H."/>
            <person name="Azer M."/>
            <person name="Bachantsang P."/>
            <person name="Barry A."/>
            <person name="Bayul T."/>
            <person name="Berlin A."/>
            <person name="Bessette D."/>
            <person name="Bloom T."/>
            <person name="Blye J."/>
            <person name="Boguslavskiy L."/>
            <person name="Bonnet C."/>
            <person name="Boukhgalter B."/>
            <person name="Bourzgui I."/>
            <person name="Brown A."/>
            <person name="Cahill P."/>
            <person name="Channer S."/>
            <person name="Cheshatsang Y."/>
            <person name="Chuda L."/>
            <person name="Citroen M."/>
            <person name="Collymore A."/>
            <person name="Cooke P."/>
            <person name="Costello M."/>
            <person name="D'Aco K."/>
            <person name="Daza R."/>
            <person name="De Haan G."/>
            <person name="DeGray S."/>
            <person name="DeMaso C."/>
            <person name="Dhargay N."/>
            <person name="Dooley K."/>
            <person name="Dooley E."/>
            <person name="Doricent M."/>
            <person name="Dorje P."/>
            <person name="Dorjee K."/>
            <person name="Dupes A."/>
            <person name="Elong R."/>
            <person name="Falk J."/>
            <person name="Farina A."/>
            <person name="Faro S."/>
            <person name="Ferguson D."/>
            <person name="Fisher S."/>
            <person name="Foley C.D."/>
            <person name="Franke A."/>
            <person name="Friedrich D."/>
            <person name="Gadbois L."/>
            <person name="Gearin G."/>
            <person name="Gearin C.R."/>
            <person name="Giannoukos G."/>
            <person name="Goode T."/>
            <person name="Graham J."/>
            <person name="Grandbois E."/>
            <person name="Grewal S."/>
            <person name="Gyaltsen K."/>
            <person name="Hafez N."/>
            <person name="Hagos B."/>
            <person name="Hall J."/>
            <person name="Henson C."/>
            <person name="Hollinger A."/>
            <person name="Honan T."/>
            <person name="Huard M.D."/>
            <person name="Hughes L."/>
            <person name="Hurhula B."/>
            <person name="Husby M.E."/>
            <person name="Kamat A."/>
            <person name="Kanga B."/>
            <person name="Kashin S."/>
            <person name="Khazanovich D."/>
            <person name="Kisner P."/>
            <person name="Lance K."/>
            <person name="Lara M."/>
            <person name="Lee W."/>
            <person name="Lennon N."/>
            <person name="Letendre F."/>
            <person name="LeVine R."/>
            <person name="Lipovsky A."/>
            <person name="Liu X."/>
            <person name="Liu J."/>
            <person name="Liu S."/>
            <person name="Lokyitsang T."/>
            <person name="Lokyitsang Y."/>
            <person name="Lubonja R."/>
            <person name="Lui A."/>
            <person name="MacDonald P."/>
            <person name="Magnisalis V."/>
            <person name="Maru K."/>
            <person name="Matthews C."/>
            <person name="McCusker W."/>
            <person name="McDonough S."/>
            <person name="Mehta T."/>
            <person name="Meldrim J."/>
            <person name="Meneus L."/>
            <person name="Mihai O."/>
            <person name="Mihalev A."/>
            <person name="Mihova T."/>
            <person name="Mittelman R."/>
            <person name="Mlenga V."/>
            <person name="Montmayeur A."/>
            <person name="Mulrain L."/>
            <person name="Navidi A."/>
            <person name="Naylor J."/>
            <person name="Negash T."/>
            <person name="Nguyen T."/>
            <person name="Nguyen N."/>
            <person name="Nicol R."/>
            <person name="Norbu C."/>
            <person name="Norbu N."/>
            <person name="Novod N."/>
            <person name="O'Neill B."/>
            <person name="Osman S."/>
            <person name="Markiewicz E."/>
            <person name="Oyono O.L."/>
            <person name="Patti C."/>
            <person name="Phunkhang P."/>
            <person name="Pierre F."/>
            <person name="Priest M."/>
            <person name="Raghuraman S."/>
            <person name="Rege F."/>
            <person name="Reyes R."/>
            <person name="Rise C."/>
            <person name="Rogov P."/>
            <person name="Ross K."/>
            <person name="Ryan E."/>
            <person name="Settipalli S."/>
            <person name="Shea T."/>
            <person name="Sherpa N."/>
            <person name="Shi L."/>
            <person name="Shih D."/>
            <person name="Sparrow T."/>
            <person name="Spaulding J."/>
            <person name="Stalker J."/>
            <person name="Stange-Thomann N."/>
            <person name="Stavropoulos S."/>
            <person name="Stone C."/>
            <person name="Strader C."/>
            <person name="Tesfaye S."/>
            <person name="Thomson T."/>
            <person name="Thoulutsang Y."/>
            <person name="Thoulutsang D."/>
            <person name="Topham K."/>
            <person name="Topping I."/>
            <person name="Tsamla T."/>
            <person name="Vassiliev H."/>
            <person name="Vo A."/>
            <person name="Wangchuk T."/>
            <person name="Wangdi T."/>
            <person name="Weiand M."/>
            <person name="Wilkinson J."/>
            <person name="Wilson A."/>
            <person name="Yadav S."/>
            <person name="Young G."/>
            <person name="Yu Q."/>
            <person name="Zembek L."/>
            <person name="Zhong D."/>
            <person name="Zimmer A."/>
            <person name="Zwirko Z."/>
            <person name="Jaffe D.B."/>
            <person name="Alvarez P."/>
            <person name="Brockman W."/>
            <person name="Butler J."/>
            <person name="Chin C."/>
            <person name="Gnerre S."/>
            <person name="Grabherr M."/>
            <person name="Kleber M."/>
            <person name="Mauceli E."/>
            <person name="MacCallum I."/>
        </authorList>
    </citation>
    <scope>NUCLEOTIDE SEQUENCE [LARGE SCALE GENOMIC DNA]</scope>
    <source>
        <strain evidence="15">Tucson 15287-2541.00</strain>
    </source>
</reference>
<dbReference type="SMART" id="SM00406">
    <property type="entry name" value="IGv"/>
    <property type="match status" value="2"/>
</dbReference>
<dbReference type="FunFam" id="2.60.40.10:FF:001603">
    <property type="entry name" value="Roundabout 2"/>
    <property type="match status" value="1"/>
</dbReference>
<evidence type="ECO:0000256" key="9">
    <source>
        <dbReference type="SAM" id="MobiDB-lite"/>
    </source>
</evidence>
<feature type="chain" id="PRO_5002812010" evidence="11">
    <location>
        <begin position="20"/>
        <end position="1419"/>
    </location>
</feature>
<feature type="compositionally biased region" description="Polar residues" evidence="9">
    <location>
        <begin position="1255"/>
        <end position="1278"/>
    </location>
</feature>
<dbReference type="FunFam" id="2.60.40.10:FF:001167">
    <property type="entry name" value="Roundabout 2, isoform B"/>
    <property type="match status" value="1"/>
</dbReference>
<feature type="region of interest" description="Disordered" evidence="9">
    <location>
        <begin position="980"/>
        <end position="1022"/>
    </location>
</feature>
<dbReference type="SUPFAM" id="SSF48726">
    <property type="entry name" value="Immunoglobulin"/>
    <property type="match status" value="5"/>
</dbReference>
<dbReference type="InterPro" id="IPR013098">
    <property type="entry name" value="Ig_I-set"/>
</dbReference>
<dbReference type="FunFam" id="2.60.40.10:FF:002070">
    <property type="entry name" value="roundabout homolog 2"/>
    <property type="match status" value="1"/>
</dbReference>
<sequence>MDLHFVFIVFLLKWTYAQGSHPPRIVEHPIDTTVPRHEPATLNCKAEGSPTPTIQWYKDGVPLKILPGSHRITLPAGGLFFLKVVNSRRETDAGIYWCEAKNELGVARSRNATLQVAVLRDEFRLEPQNTRIAQGDTALLECAAPRGIPEPTVAWKKGGLKLDLDGTKRVRIVDGGNLAIQDARQSDEGQYQCIAKNPVGVRESSLATLKVHVKPYIIRGPHDQTVLEGASVTFPCRVGGDPMPDVLWLRTASGGNMPLDRVSVLEDRSLRLERVTIADEGEYSCEADNVVGAITAMGTLTVFAPPKFIQRPASKSVELGADTSFECRASGNPKPTIFWTIKNNSTLIFPGAPPLDRFHSLNTEEGHSILTLTRFQRTDKDLVIVCNAMNEVASITSRVQLILDSQEDRPPPIIIAGPVNQTLPIKSLATLQCKAIGLPNPTISWYRDGIPVHPSAKLNITAAGDLIISDLDRQQDQGLYTCVASSRAGKSTWSGFLRIELPTNPNIKFYRAPEQSKCPTAPGQPTVLNATAAAMTIVWPTSDKLGSSPFHGYSVEMYCTNKSKTWIPIASRLSEPIVTVDSLESGAAYMFIVRAENALGFSPPSPISEPITAGKLVGVRDGSDASSGGSVSSQLLLSDVETLLQSNDIVELLEANASDSTTVRLAWDIDSGQYIEGFYLYARELRSAEYKMLTLLNKGQGLSSCTVPGLAKASTYEFFLVPFYKSVVGKPSNTRYARTLEDAPEAPPFGMEAIQFNRTSVFLKWLPPHPNRTRNGILTSYNVLVKGLDVHNTTRIFKNMTIDAATPTLLLANLTTGVTYYIAVAAATRVGVGPYSKPAVLRIDARTQSLDTGYTRYPISRDIADDFLTQTWFIVLLGSIIAIIVFLLGALVLFKRYQFIKQTSLGSLHGNHAIGTVRKFPTLPMNGGSGGGVGACIGNNAAGNSGISNSNGLWIDPSGGVWRQAAGSCTTKEQLPGYAQATAPQQGQRGQGQGQGQEQRRGQQQGQSNTQQPLPDYERLSPLNMPDYAEVACSTFKSPHNNAAQTSGAAASSASLYDSCGAYATTNVVANVKLYQNRYGTQPTTTAATAATATAVGGSTNNNNNNNGTLIGNSQNSDYQSSGMYSAPASAHYGCLEPNSSPNPMTISTASTAILSGSPAKLKKINITENKMEHLQNLSNKNDTLLLLSSTSKPTKERTNPFNQQQQLLLASNALKQGLGAYANTTLAAQMASGGGAGTLRRQRQPKTLFKSENNILGSKSSNSRQQQQHPNNASANGNLDFLTGGGGAGGPSASIGGGADNLDADFTALCNSTNQLLNDWASSSASIAAASDCHHFGSKQPSKQHLYVKAKDGTWSAVSSDAYQNFKQQQQQQQQQQFHAGTGDNKQLAPLLINPAHSSSSLAADSKFLSSFGASANV</sequence>
<dbReference type="FunFam" id="2.60.40.10:FF:000008">
    <property type="entry name" value="roundabout homolog 2 isoform X2"/>
    <property type="match status" value="1"/>
</dbReference>
<dbReference type="GO" id="GO:0043005">
    <property type="term" value="C:neuron projection"/>
    <property type="evidence" value="ECO:0007669"/>
    <property type="project" value="TreeGrafter"/>
</dbReference>
<feature type="domain" description="Ig-like" evidence="12">
    <location>
        <begin position="215"/>
        <end position="301"/>
    </location>
</feature>
<dbReference type="InterPro" id="IPR007110">
    <property type="entry name" value="Ig-like_dom"/>
</dbReference>
<evidence type="ECO:0000256" key="5">
    <source>
        <dbReference type="ARBA" id="ARBA00022989"/>
    </source>
</evidence>
<evidence type="ECO:0000256" key="7">
    <source>
        <dbReference type="ARBA" id="ARBA00023157"/>
    </source>
</evidence>
<dbReference type="PANTHER" id="PTHR12231">
    <property type="entry name" value="CTX-RELATED TYPE I TRANSMEMBRANE PROTEIN"/>
    <property type="match status" value="1"/>
</dbReference>
<dbReference type="FunCoup" id="B4JA77">
    <property type="interactions" value="39"/>
</dbReference>
<dbReference type="Pfam" id="PF13927">
    <property type="entry name" value="Ig_3"/>
    <property type="match status" value="1"/>
</dbReference>
<evidence type="ECO:0000259" key="12">
    <source>
        <dbReference type="PROSITE" id="PS50835"/>
    </source>
</evidence>
<keyword evidence="4" id="KW-0677">Repeat</keyword>